<dbReference type="Proteomes" id="UP001189122">
    <property type="component" value="Unassembled WGS sequence"/>
</dbReference>
<feature type="region of interest" description="Disordered" evidence="3">
    <location>
        <begin position="1"/>
        <end position="65"/>
    </location>
</feature>
<feature type="region of interest" description="Disordered" evidence="3">
    <location>
        <begin position="160"/>
        <end position="236"/>
    </location>
</feature>
<dbReference type="AlphaFoldDB" id="A0A7I8IS84"/>
<dbReference type="PANTHER" id="PTHR30060:SF0">
    <property type="entry name" value="COILED-COIL PROTEIN (DUF2040)-RELATED"/>
    <property type="match status" value="1"/>
</dbReference>
<name>A0A7I8IS84_SPIIN</name>
<evidence type="ECO:0000313" key="5">
    <source>
        <dbReference type="EMBL" id="CAA2620862.1"/>
    </source>
</evidence>
<evidence type="ECO:0000259" key="4">
    <source>
        <dbReference type="Pfam" id="PF09745"/>
    </source>
</evidence>
<dbReference type="InterPro" id="IPR018612">
    <property type="entry name" value="NSRP1_N"/>
</dbReference>
<sequence length="302" mass="34431">MSGYGLQLRKKPVATRPTLPPPAPGFGAGDEDDDDVEKDIARQAAMKRSKKEFKQETVRPLAQDKTERKPKYILKLMEKAKEREREHEIVYEKKLLKERSKDDHLFSDKEKFVTSGYKKKLAEQAKWLEEERLRELREAKNDVTKGDLTDFYFNLNKNVAFGAGGSEPKKPSVTPEPAPDRPAERQVKEYSQPLASPSRASTPDNRRRSRPAAAEEAEEAGAAKEQPPVERYKRTEDAVAAARDRYLARKRARARSSSEAALYYIYTLPSWTTTRPLRWSFITFFSALPTALCPPPGFSVRL</sequence>
<reference evidence="5 6" key="1">
    <citation type="submission" date="2019-12" db="EMBL/GenBank/DDBJ databases">
        <authorList>
            <person name="Scholz U."/>
            <person name="Mascher M."/>
            <person name="Fiebig A."/>
        </authorList>
    </citation>
    <scope>NUCLEOTIDE SEQUENCE</scope>
</reference>
<feature type="compositionally biased region" description="Basic and acidic residues" evidence="3">
    <location>
        <begin position="227"/>
        <end position="236"/>
    </location>
</feature>
<evidence type="ECO:0000313" key="6">
    <source>
        <dbReference type="Proteomes" id="UP001189122"/>
    </source>
</evidence>
<accession>A0A7I8IS84</accession>
<feature type="compositionally biased region" description="Basic and acidic residues" evidence="3">
    <location>
        <begin position="178"/>
        <end position="188"/>
    </location>
</feature>
<organism evidence="5">
    <name type="scientific">Spirodela intermedia</name>
    <name type="common">Intermediate duckweed</name>
    <dbReference type="NCBI Taxonomy" id="51605"/>
    <lineage>
        <taxon>Eukaryota</taxon>
        <taxon>Viridiplantae</taxon>
        <taxon>Streptophyta</taxon>
        <taxon>Embryophyta</taxon>
        <taxon>Tracheophyta</taxon>
        <taxon>Spermatophyta</taxon>
        <taxon>Magnoliopsida</taxon>
        <taxon>Liliopsida</taxon>
        <taxon>Araceae</taxon>
        <taxon>Lemnoideae</taxon>
        <taxon>Spirodela</taxon>
    </lineage>
</organism>
<comment type="similarity">
    <text evidence="1">Belongs to the NSRP1 family.</text>
</comment>
<gene>
    <name evidence="5" type="ORF">SI7747_05007031</name>
</gene>
<feature type="domain" description="Nuclear speckle splicing regulatory protein 1 N-terminal" evidence="4">
    <location>
        <begin position="54"/>
        <end position="145"/>
    </location>
</feature>
<feature type="compositionally biased region" description="Basic and acidic residues" evidence="3">
    <location>
        <begin position="52"/>
        <end position="65"/>
    </location>
</feature>
<protein>
    <recommendedName>
        <fullName evidence="4">Nuclear speckle splicing regulatory protein 1 N-terminal domain-containing protein</fullName>
    </recommendedName>
</protein>
<evidence type="ECO:0000256" key="2">
    <source>
        <dbReference type="ARBA" id="ARBA00023054"/>
    </source>
</evidence>
<dbReference type="EMBL" id="LR743592">
    <property type="protein sequence ID" value="CAA2620862.1"/>
    <property type="molecule type" value="Genomic_DNA"/>
</dbReference>
<dbReference type="Pfam" id="PF09745">
    <property type="entry name" value="NSRP1_N"/>
    <property type="match status" value="1"/>
</dbReference>
<feature type="compositionally biased region" description="Polar residues" evidence="3">
    <location>
        <begin position="193"/>
        <end position="203"/>
    </location>
</feature>
<dbReference type="GO" id="GO:0000381">
    <property type="term" value="P:regulation of alternative mRNA splicing, via spliceosome"/>
    <property type="evidence" value="ECO:0007669"/>
    <property type="project" value="InterPro"/>
</dbReference>
<evidence type="ECO:0000256" key="3">
    <source>
        <dbReference type="SAM" id="MobiDB-lite"/>
    </source>
</evidence>
<evidence type="ECO:0000256" key="1">
    <source>
        <dbReference type="ARBA" id="ARBA00010126"/>
    </source>
</evidence>
<proteinExistence type="inferred from homology"/>
<dbReference type="PANTHER" id="PTHR30060">
    <property type="entry name" value="INNER MEMBRANE PROTEIN"/>
    <property type="match status" value="1"/>
</dbReference>
<keyword evidence="2" id="KW-0175">Coiled coil</keyword>
<keyword evidence="6" id="KW-1185">Reference proteome</keyword>
<dbReference type="EMBL" id="CACRZD030000005">
    <property type="protein sequence ID" value="CAA6660615.1"/>
    <property type="molecule type" value="Genomic_DNA"/>
</dbReference>